<sequence>MLKISREEELHTGSGHVRQLQESFLLQLIQEDWPGTEPVRTRLRQLKLAPLAAEGLRLRFAAAELKLPPEEISPAFRRRQLAAGAGFQLVCREAAAGWKHIYPFVNEANPLQVYFLIPSREGAEHAGRASRFLAGLGQRLEAALEHECISATGLEVKGLKRLRNAFASCLCTLDMTVRPGIGSGAADAVMPVMSWLSPEEERRLLQMIETADTFAFERELVALFGTDDAAGKPLANHLYQGLRLLLLLNVAAGKFAFRGTALCKYLWNSHAALAACTSPAQLAEQLSALGLLVMEEVKLARQFPERALAEAVRKYVERNYGWELPPSAAAQLFGVEESSLNRQFKQHVGIPLADYTVKIRMGRAEQLLPDDRLKLTDLAPLVGYDSSSHFVSAFKKYSGKSPKEYRERLQRSR</sequence>
<dbReference type="PANTHER" id="PTHR43280">
    <property type="entry name" value="ARAC-FAMILY TRANSCRIPTIONAL REGULATOR"/>
    <property type="match status" value="1"/>
</dbReference>
<gene>
    <name evidence="5" type="ORF">SAMN05216192_10117</name>
</gene>
<proteinExistence type="predicted"/>
<dbReference type="STRING" id="1174501.SAMN05216192_10117"/>
<reference evidence="6" key="1">
    <citation type="submission" date="2016-10" db="EMBL/GenBank/DDBJ databases">
        <authorList>
            <person name="Varghese N."/>
            <person name="Submissions S."/>
        </authorList>
    </citation>
    <scope>NUCLEOTIDE SEQUENCE [LARGE SCALE GENOMIC DNA]</scope>
    <source>
        <strain evidence="6">CGMCC 1.11012</strain>
    </source>
</reference>
<dbReference type="AlphaFoldDB" id="A0A1G8ET19"/>
<dbReference type="PANTHER" id="PTHR43280:SF10">
    <property type="entry name" value="REGULATORY PROTEIN POCR"/>
    <property type="match status" value="1"/>
</dbReference>
<evidence type="ECO:0000259" key="4">
    <source>
        <dbReference type="PROSITE" id="PS01124"/>
    </source>
</evidence>
<keyword evidence="6" id="KW-1185">Reference proteome</keyword>
<dbReference type="Gene3D" id="1.10.10.60">
    <property type="entry name" value="Homeodomain-like"/>
    <property type="match status" value="1"/>
</dbReference>
<dbReference type="InterPro" id="IPR009057">
    <property type="entry name" value="Homeodomain-like_sf"/>
</dbReference>
<dbReference type="Proteomes" id="UP000199050">
    <property type="component" value="Unassembled WGS sequence"/>
</dbReference>
<evidence type="ECO:0000256" key="1">
    <source>
        <dbReference type="ARBA" id="ARBA00023015"/>
    </source>
</evidence>
<evidence type="ECO:0000313" key="5">
    <source>
        <dbReference type="EMBL" id="SDH73000.1"/>
    </source>
</evidence>
<evidence type="ECO:0000256" key="3">
    <source>
        <dbReference type="ARBA" id="ARBA00023163"/>
    </source>
</evidence>
<dbReference type="PRINTS" id="PR00032">
    <property type="entry name" value="HTHARAC"/>
</dbReference>
<dbReference type="EMBL" id="FNDX01000001">
    <property type="protein sequence ID" value="SDH73000.1"/>
    <property type="molecule type" value="Genomic_DNA"/>
</dbReference>
<accession>A0A1G8ET19</accession>
<evidence type="ECO:0000313" key="6">
    <source>
        <dbReference type="Proteomes" id="UP000199050"/>
    </source>
</evidence>
<feature type="domain" description="HTH araC/xylS-type" evidence="4">
    <location>
        <begin position="310"/>
        <end position="408"/>
    </location>
</feature>
<dbReference type="PROSITE" id="PS01124">
    <property type="entry name" value="HTH_ARAC_FAMILY_2"/>
    <property type="match status" value="1"/>
</dbReference>
<evidence type="ECO:0000256" key="2">
    <source>
        <dbReference type="ARBA" id="ARBA00023125"/>
    </source>
</evidence>
<dbReference type="InterPro" id="IPR020449">
    <property type="entry name" value="Tscrpt_reg_AraC-type_HTH"/>
</dbReference>
<keyword evidence="3" id="KW-0804">Transcription</keyword>
<dbReference type="InterPro" id="IPR018060">
    <property type="entry name" value="HTH_AraC"/>
</dbReference>
<keyword evidence="1" id="KW-0805">Transcription regulation</keyword>
<dbReference type="SUPFAM" id="SSF46689">
    <property type="entry name" value="Homeodomain-like"/>
    <property type="match status" value="1"/>
</dbReference>
<dbReference type="RefSeq" id="WP_167360555.1">
    <property type="nucleotide sequence ID" value="NZ_CBCSKY010000010.1"/>
</dbReference>
<keyword evidence="2" id="KW-0238">DNA-binding</keyword>
<dbReference type="GO" id="GO:0043565">
    <property type="term" value="F:sequence-specific DNA binding"/>
    <property type="evidence" value="ECO:0007669"/>
    <property type="project" value="InterPro"/>
</dbReference>
<protein>
    <submittedName>
        <fullName evidence="5">Two-component system, response regulator YesN</fullName>
    </submittedName>
</protein>
<dbReference type="GO" id="GO:0003700">
    <property type="term" value="F:DNA-binding transcription factor activity"/>
    <property type="evidence" value="ECO:0007669"/>
    <property type="project" value="InterPro"/>
</dbReference>
<organism evidence="5 6">
    <name type="scientific">Paenibacillus typhae</name>
    <dbReference type="NCBI Taxonomy" id="1174501"/>
    <lineage>
        <taxon>Bacteria</taxon>
        <taxon>Bacillati</taxon>
        <taxon>Bacillota</taxon>
        <taxon>Bacilli</taxon>
        <taxon>Bacillales</taxon>
        <taxon>Paenibacillaceae</taxon>
        <taxon>Paenibacillus</taxon>
    </lineage>
</organism>
<dbReference type="Pfam" id="PF12833">
    <property type="entry name" value="HTH_18"/>
    <property type="match status" value="1"/>
</dbReference>
<dbReference type="SMART" id="SM00342">
    <property type="entry name" value="HTH_ARAC"/>
    <property type="match status" value="1"/>
</dbReference>
<name>A0A1G8ET19_9BACL</name>